<feature type="compositionally biased region" description="Polar residues" evidence="8">
    <location>
        <begin position="28"/>
        <end position="37"/>
    </location>
</feature>
<name>A0A4Y7T5T1_COPMI</name>
<proteinExistence type="inferred from homology"/>
<dbReference type="GO" id="GO:0004252">
    <property type="term" value="F:serine-type endopeptidase activity"/>
    <property type="evidence" value="ECO:0007669"/>
    <property type="project" value="UniProtKB-UniRule"/>
</dbReference>
<evidence type="ECO:0000256" key="1">
    <source>
        <dbReference type="ARBA" id="ARBA00001070"/>
    </source>
</evidence>
<keyword evidence="6 7" id="KW-0720">Serine protease</keyword>
<dbReference type="OrthoDB" id="248387at2759"/>
<dbReference type="InterPro" id="IPR002470">
    <property type="entry name" value="Peptidase_S9A"/>
</dbReference>
<comment type="subunit">
    <text evidence="3">Monomer.</text>
</comment>
<dbReference type="Gene3D" id="3.40.50.1820">
    <property type="entry name" value="alpha/beta hydrolase"/>
    <property type="match status" value="1"/>
</dbReference>
<evidence type="ECO:0000256" key="2">
    <source>
        <dbReference type="ARBA" id="ARBA00005228"/>
    </source>
</evidence>
<dbReference type="SUPFAM" id="SSF50993">
    <property type="entry name" value="Peptidase/esterase 'gauge' domain"/>
    <property type="match status" value="1"/>
</dbReference>
<dbReference type="Proteomes" id="UP000298030">
    <property type="component" value="Unassembled WGS sequence"/>
</dbReference>
<dbReference type="InterPro" id="IPR051167">
    <property type="entry name" value="Prolyl_oligopep/macrocyclase"/>
</dbReference>
<evidence type="ECO:0000256" key="7">
    <source>
        <dbReference type="RuleBase" id="RU368024"/>
    </source>
</evidence>
<evidence type="ECO:0000313" key="11">
    <source>
        <dbReference type="EMBL" id="TEB29527.1"/>
    </source>
</evidence>
<dbReference type="InterPro" id="IPR001375">
    <property type="entry name" value="Peptidase_S9_cat"/>
</dbReference>
<evidence type="ECO:0000313" key="12">
    <source>
        <dbReference type="Proteomes" id="UP000298030"/>
    </source>
</evidence>
<dbReference type="Pfam" id="PF00326">
    <property type="entry name" value="Peptidase_S9"/>
    <property type="match status" value="1"/>
</dbReference>
<accession>A0A4Y7T5T1</accession>
<feature type="region of interest" description="Disordered" evidence="8">
    <location>
        <begin position="28"/>
        <end position="55"/>
    </location>
</feature>
<feature type="compositionally biased region" description="Basic and acidic residues" evidence="8">
    <location>
        <begin position="40"/>
        <end position="52"/>
    </location>
</feature>
<dbReference type="FunFam" id="3.40.50.1820:FF:000005">
    <property type="entry name" value="Prolyl endopeptidase"/>
    <property type="match status" value="1"/>
</dbReference>
<comment type="catalytic activity">
    <reaction evidence="1">
        <text>Hydrolysis of Pro-|-Xaa &gt;&gt; Ala-|-Xaa in oligopeptides.</text>
        <dbReference type="EC" id="3.4.21.26"/>
    </reaction>
</comment>
<evidence type="ECO:0000256" key="6">
    <source>
        <dbReference type="ARBA" id="ARBA00022825"/>
    </source>
</evidence>
<dbReference type="PRINTS" id="PR00862">
    <property type="entry name" value="PROLIGOPTASE"/>
</dbReference>
<protein>
    <recommendedName>
        <fullName evidence="7">Prolyl endopeptidase</fullName>
        <ecNumber evidence="7">3.4.21.-</ecNumber>
    </recommendedName>
</protein>
<comment type="caution">
    <text evidence="11">The sequence shown here is derived from an EMBL/GenBank/DDBJ whole genome shotgun (WGS) entry which is preliminary data.</text>
</comment>
<comment type="similarity">
    <text evidence="2 7">Belongs to the peptidase S9A family.</text>
</comment>
<dbReference type="AlphaFoldDB" id="A0A4Y7T5T1"/>
<keyword evidence="12" id="KW-1185">Reference proteome</keyword>
<feature type="domain" description="Peptidase S9A N-terminal" evidence="10">
    <location>
        <begin position="42"/>
        <end position="467"/>
    </location>
</feature>
<evidence type="ECO:0000256" key="8">
    <source>
        <dbReference type="SAM" id="MobiDB-lite"/>
    </source>
</evidence>
<reference evidence="11 12" key="1">
    <citation type="journal article" date="2019" name="Nat. Ecol. Evol.">
        <title>Megaphylogeny resolves global patterns of mushroom evolution.</title>
        <authorList>
            <person name="Varga T."/>
            <person name="Krizsan K."/>
            <person name="Foldi C."/>
            <person name="Dima B."/>
            <person name="Sanchez-Garcia M."/>
            <person name="Sanchez-Ramirez S."/>
            <person name="Szollosi G.J."/>
            <person name="Szarkandi J.G."/>
            <person name="Papp V."/>
            <person name="Albert L."/>
            <person name="Andreopoulos W."/>
            <person name="Angelini C."/>
            <person name="Antonin V."/>
            <person name="Barry K.W."/>
            <person name="Bougher N.L."/>
            <person name="Buchanan P."/>
            <person name="Buyck B."/>
            <person name="Bense V."/>
            <person name="Catcheside P."/>
            <person name="Chovatia M."/>
            <person name="Cooper J."/>
            <person name="Damon W."/>
            <person name="Desjardin D."/>
            <person name="Finy P."/>
            <person name="Geml J."/>
            <person name="Haridas S."/>
            <person name="Hughes K."/>
            <person name="Justo A."/>
            <person name="Karasinski D."/>
            <person name="Kautmanova I."/>
            <person name="Kiss B."/>
            <person name="Kocsube S."/>
            <person name="Kotiranta H."/>
            <person name="LaButti K.M."/>
            <person name="Lechner B.E."/>
            <person name="Liimatainen K."/>
            <person name="Lipzen A."/>
            <person name="Lukacs Z."/>
            <person name="Mihaltcheva S."/>
            <person name="Morgado L.N."/>
            <person name="Niskanen T."/>
            <person name="Noordeloos M.E."/>
            <person name="Ohm R.A."/>
            <person name="Ortiz-Santana B."/>
            <person name="Ovrebo C."/>
            <person name="Racz N."/>
            <person name="Riley R."/>
            <person name="Savchenko A."/>
            <person name="Shiryaev A."/>
            <person name="Soop K."/>
            <person name="Spirin V."/>
            <person name="Szebenyi C."/>
            <person name="Tomsovsky M."/>
            <person name="Tulloss R.E."/>
            <person name="Uehling J."/>
            <person name="Grigoriev I.V."/>
            <person name="Vagvolgyi C."/>
            <person name="Papp T."/>
            <person name="Martin F.M."/>
            <person name="Miettinen O."/>
            <person name="Hibbett D.S."/>
            <person name="Nagy L.G."/>
        </authorList>
    </citation>
    <scope>NUCLEOTIDE SEQUENCE [LARGE SCALE GENOMIC DNA]</scope>
    <source>
        <strain evidence="11 12">FP101781</strain>
    </source>
</reference>
<sequence>MLSLSFRLLHSYSACRRVIPLFLRYSPSKSMSTTPWKSESYPKARRSDHTDTYKSASKGEVVVPDPYRWLEEYSEETDQWTTAQEAFTRAHIDKYPLRKRIEDALMANINYARFSTPSLKDDNMWYWLHNSGLQAQFVYYRSKDAQLPDRSNGENNGEVFFDPNVLTEDGTASIATEAFSDCGKYFAYAVSYSGSDSVSVYVRPTSAPLVTREQAENDIERFPEVLKFVKFSSLAWTPDSKGFFYQRFPESKEKAQASRISTVSDTDAKLYYHRIGTPQSEDVLVYYNKDTPKALYGIYLTFDRKYVVLSANADTSRRNLFWVAKYDPEFTSKGGFAWNKLIDEYDAEYDYVENDGSLFYIRTNKDAPKYKVVTVDVSRSPSQAEWKEFIPESDGFLQDISSVNCGNNFAVTYKRNVQDEVYVYSKEGKELERLAADFIGSISKRGSSSPMTGFTTPGMSGRYDFTAPEGQRWSWYSKTKVSGLNPDEFEAQQVWYPSKDDTKVPMFIVRHKDTPFNGTAPVYQYGYGGFSISIDPAFSSNILTFCKNFGAIYASVNIRGGGEFGEDWHKAGYRDKKANCFDDFIAASEYLVENKYAAPGKVIINGGSNGGLLVSACALRAPEGTFGVAISDVGVHDLLRFNKFTIGAAWTSDYGDPDDPKDFDFIHPISPLHNVPKDKILPPFLLATADHDDRVVPSHSFKLAATLQHIRAGNPHPILIRVDKKSGHGAGKSTKKRVEEAADKYSFIAMSLGLEWKGPDPSQDAGSNKL</sequence>
<dbReference type="PANTHER" id="PTHR42881:SF2">
    <property type="entry name" value="PROLYL ENDOPEPTIDASE"/>
    <property type="match status" value="1"/>
</dbReference>
<dbReference type="GO" id="GO:0005829">
    <property type="term" value="C:cytosol"/>
    <property type="evidence" value="ECO:0007669"/>
    <property type="project" value="TreeGrafter"/>
</dbReference>
<evidence type="ECO:0000259" key="10">
    <source>
        <dbReference type="Pfam" id="PF02897"/>
    </source>
</evidence>
<dbReference type="GO" id="GO:0070012">
    <property type="term" value="F:oligopeptidase activity"/>
    <property type="evidence" value="ECO:0007669"/>
    <property type="project" value="TreeGrafter"/>
</dbReference>
<evidence type="ECO:0000259" key="9">
    <source>
        <dbReference type="Pfam" id="PF00326"/>
    </source>
</evidence>
<evidence type="ECO:0000256" key="5">
    <source>
        <dbReference type="ARBA" id="ARBA00022801"/>
    </source>
</evidence>
<evidence type="ECO:0000256" key="4">
    <source>
        <dbReference type="ARBA" id="ARBA00022670"/>
    </source>
</evidence>
<evidence type="ECO:0000256" key="3">
    <source>
        <dbReference type="ARBA" id="ARBA00011245"/>
    </source>
</evidence>
<dbReference type="InterPro" id="IPR029058">
    <property type="entry name" value="AB_hydrolase_fold"/>
</dbReference>
<dbReference type="Gene3D" id="2.130.10.120">
    <property type="entry name" value="Prolyl oligopeptidase, N-terminal domain"/>
    <property type="match status" value="1"/>
</dbReference>
<dbReference type="STRING" id="71717.A0A4Y7T5T1"/>
<dbReference type="Pfam" id="PF02897">
    <property type="entry name" value="Peptidase_S9_N"/>
    <property type="match status" value="1"/>
</dbReference>
<dbReference type="PANTHER" id="PTHR42881">
    <property type="entry name" value="PROLYL ENDOPEPTIDASE"/>
    <property type="match status" value="1"/>
</dbReference>
<dbReference type="PROSITE" id="PS00708">
    <property type="entry name" value="PRO_ENDOPEP_SER"/>
    <property type="match status" value="1"/>
</dbReference>
<organism evidence="11 12">
    <name type="scientific">Coprinellus micaceus</name>
    <name type="common">Glistening ink-cap mushroom</name>
    <name type="synonym">Coprinus micaceus</name>
    <dbReference type="NCBI Taxonomy" id="71717"/>
    <lineage>
        <taxon>Eukaryota</taxon>
        <taxon>Fungi</taxon>
        <taxon>Dikarya</taxon>
        <taxon>Basidiomycota</taxon>
        <taxon>Agaricomycotina</taxon>
        <taxon>Agaricomycetes</taxon>
        <taxon>Agaricomycetidae</taxon>
        <taxon>Agaricales</taxon>
        <taxon>Agaricineae</taxon>
        <taxon>Psathyrellaceae</taxon>
        <taxon>Coprinellus</taxon>
    </lineage>
</organism>
<dbReference type="SUPFAM" id="SSF53474">
    <property type="entry name" value="alpha/beta-Hydrolases"/>
    <property type="match status" value="1"/>
</dbReference>
<keyword evidence="5 7" id="KW-0378">Hydrolase</keyword>
<dbReference type="EC" id="3.4.21.-" evidence="7"/>
<gene>
    <name evidence="11" type="ORF">FA13DRAFT_1775462</name>
</gene>
<dbReference type="EMBL" id="QPFP01000027">
    <property type="protein sequence ID" value="TEB29527.1"/>
    <property type="molecule type" value="Genomic_DNA"/>
</dbReference>
<dbReference type="InterPro" id="IPR002471">
    <property type="entry name" value="Pept_S9_AS"/>
</dbReference>
<dbReference type="GO" id="GO:0006508">
    <property type="term" value="P:proteolysis"/>
    <property type="evidence" value="ECO:0007669"/>
    <property type="project" value="UniProtKB-KW"/>
</dbReference>
<feature type="domain" description="Peptidase S9 prolyl oligopeptidase catalytic" evidence="9">
    <location>
        <begin position="537"/>
        <end position="753"/>
    </location>
</feature>
<dbReference type="InterPro" id="IPR023302">
    <property type="entry name" value="Pept_S9A_N"/>
</dbReference>
<keyword evidence="4 7" id="KW-0645">Protease</keyword>